<reference evidence="4" key="1">
    <citation type="submission" date="2021-01" db="EMBL/GenBank/DDBJ databases">
        <authorList>
            <person name="Corre E."/>
            <person name="Pelletier E."/>
            <person name="Niang G."/>
            <person name="Scheremetjew M."/>
            <person name="Finn R."/>
            <person name="Kale V."/>
            <person name="Holt S."/>
            <person name="Cochrane G."/>
            <person name="Meng A."/>
            <person name="Brown T."/>
            <person name="Cohen L."/>
        </authorList>
    </citation>
    <scope>NUCLEOTIDE SEQUENCE</scope>
    <source>
        <strain evidence="4">NY070348D</strain>
    </source>
</reference>
<feature type="transmembrane region" description="Helical" evidence="2">
    <location>
        <begin position="1004"/>
        <end position="1026"/>
    </location>
</feature>
<sequence length="1496" mass="166338">MTTMMRWLTVTFLAQLSYCSHGSGSVFLNNLLEDMQFDLPDIKFRLPLLGGKEVNCSIALSCSKIQIGGLKLQSKDKKRMQRVEAELNLQEITSDCTGVLYYSSDSSFLKSNHIGLEVVIPSTLFKGTWSFYWNRMPLKRVDRSQHLPVGVKMKHCKTRAKYSHDSFHVIGGNEVLSFVDQQVMNALAPLFGPFVIDPVVCMQIRLVTDALSFGLNFLRWHADWFVNHELPWHPDSIKQMERTVLPRQPVNDSVVHLDSPVVQFAHDFVSSLLASPDSTGDTMVINALIRDNLLKNGSGSDWVILDEDSEKAKKIFTGNMWGAELTLFATDVRIHGLDSFVELSIAEIVGNYTLRHRVSLDSPVHLELSLRLEEQIQRKGYDQPNRYTAPFSVHFGVESFEVVLSTLIGVDWVGFENVTLGSLLKDAPLSCLLSLFSNISIPEIRFGDQMGLSTSPILRGEDAIFPFLEAAIQTAISIAGKPLYGILRAHSSTIMQGIFETIVNPYIQKQECPTKEWPPPYDPALPDSLLIFSESYLFKFLAWVANDVIGVSGELSINRIASWAMRYLFKDHWRNNELLFPGHAFTLGPFDLTKLFPFLDKSASAQLVVSNLAISGMNQFASMNAYSVDPKMPYDVCYDLSLDNATLKFDLLVEATGLKTSGAEIRDQVSLMVEMAQISKMKTSVEGLFQIDKNSFGYFQPRHLFSSCLAFAFPPPPQSVHEYTSKLAPLGLSKFVLDLGGGDLSGSCQSCTSPFLPYILDYMSTNTSTVEFNKFLDLLFPIVEDILTNKSRIDLFGGANINYGVNNLLWYMRNKCLGKKPVEPANQGSYKKPWWIPNMKVLMVVAALVLLFILLSSLLFAKRKSSTLRRHQSERLATTLLQTDYLNTGGSSSRTSGFTPSPSLPFSAWENEGSAGETTPLGARVDDGTAVTGEESGNLTSSSPVRKDSTPREVVMEFRRRVSICDVSRQSLIQSPREIVSETDALYLLGMDRAMVAHPSISPCVAYTIALTLLLNFVLFVSGNFFTMARVVLILDLAGDQMKEVPVVTLTMEYCINLLAEADAIIFFVFIASSSGLLPWVRVVILGYAWCAPANVLTIKTRGYLLRGLESIGKWIMAILYLFMVMGASMNTTLLNPENYAKFLPPHTIEGYVEVVPMWGLISFCTAAGISTILNHIIIYYHDKIVNENMKSMCVAEGTGTGLDSAPLAQFHAIPDSLVVDGESDDDTDFSLDHHLGETDQTMDGTEYQNIYEPSGRVSVEYLKRILYHACKMFVTFALIIWPLLYLLVYSQDLYEFEFMGIAGIGVEILGNGDNGKQSRTHSLFGLLPAIIYSDPAGKTSIFALVAMSLTYGILIVIAPAVTIVVAMMLWFIPVTKRNAHRLLFLFRVSNAWSSTNVLCATLLVMALQIGRFFNVVADQLAFCPKIAGYFIGQLGGSSEESVCFGVNTSLSTGWYILLAFLVYSFLLSRTVFFMIAESLSPDFFSHSSLITKVLM</sequence>
<feature type="transmembrane region" description="Helical" evidence="2">
    <location>
        <begin position="1112"/>
        <end position="1135"/>
    </location>
</feature>
<feature type="transmembrane region" description="Helical" evidence="2">
    <location>
        <begin position="841"/>
        <end position="861"/>
    </location>
</feature>
<feature type="chain" id="PRO_5030590564" evidence="3">
    <location>
        <begin position="20"/>
        <end position="1496"/>
    </location>
</feature>
<feature type="compositionally biased region" description="Polar residues" evidence="1">
    <location>
        <begin position="935"/>
        <end position="944"/>
    </location>
</feature>
<feature type="transmembrane region" description="Helical" evidence="2">
    <location>
        <begin position="1155"/>
        <end position="1181"/>
    </location>
</feature>
<evidence type="ECO:0000256" key="1">
    <source>
        <dbReference type="SAM" id="MobiDB-lite"/>
    </source>
</evidence>
<keyword evidence="2" id="KW-1133">Transmembrane helix</keyword>
<feature type="transmembrane region" description="Helical" evidence="2">
    <location>
        <begin position="1266"/>
        <end position="1289"/>
    </location>
</feature>
<keyword evidence="2" id="KW-0812">Transmembrane</keyword>
<proteinExistence type="predicted"/>
<keyword evidence="2" id="KW-0472">Membrane</keyword>
<feature type="region of interest" description="Disordered" evidence="1">
    <location>
        <begin position="909"/>
        <end position="947"/>
    </location>
</feature>
<feature type="transmembrane region" description="Helical" evidence="2">
    <location>
        <begin position="1064"/>
        <end position="1091"/>
    </location>
</feature>
<dbReference type="PANTHER" id="PTHR34730">
    <property type="entry name" value="UNNAMED PRODUCT"/>
    <property type="match status" value="1"/>
</dbReference>
<evidence type="ECO:0000256" key="2">
    <source>
        <dbReference type="SAM" id="Phobius"/>
    </source>
</evidence>
<organism evidence="4">
    <name type="scientific">Mucochytrium quahogii</name>
    <dbReference type="NCBI Taxonomy" id="96639"/>
    <lineage>
        <taxon>Eukaryota</taxon>
        <taxon>Sar</taxon>
        <taxon>Stramenopiles</taxon>
        <taxon>Bigyra</taxon>
        <taxon>Labyrinthulomycetes</taxon>
        <taxon>Thraustochytrida</taxon>
        <taxon>Thraustochytriidae</taxon>
        <taxon>Mucochytrium</taxon>
    </lineage>
</organism>
<dbReference type="EMBL" id="HBHK01015110">
    <property type="protein sequence ID" value="CAD9687333.1"/>
    <property type="molecule type" value="Transcribed_RNA"/>
</dbReference>
<feature type="signal peptide" evidence="3">
    <location>
        <begin position="1"/>
        <end position="19"/>
    </location>
</feature>
<feature type="transmembrane region" description="Helical" evidence="2">
    <location>
        <begin position="1342"/>
        <end position="1373"/>
    </location>
</feature>
<name>A0A7S2WGK8_9STRA</name>
<feature type="transmembrane region" description="Helical" evidence="2">
    <location>
        <begin position="1455"/>
        <end position="1477"/>
    </location>
</feature>
<accession>A0A7S2WGK8</accession>
<keyword evidence="3" id="KW-0732">Signal</keyword>
<evidence type="ECO:0000313" key="4">
    <source>
        <dbReference type="EMBL" id="CAD9687333.1"/>
    </source>
</evidence>
<dbReference type="PANTHER" id="PTHR34730:SF1">
    <property type="entry name" value="PARAQUAT-INDUCIBLE PROTEIN A"/>
    <property type="match status" value="1"/>
</dbReference>
<evidence type="ECO:0000256" key="3">
    <source>
        <dbReference type="SAM" id="SignalP"/>
    </source>
</evidence>
<gene>
    <name evidence="4" type="ORF">QSP1433_LOCUS9477</name>
</gene>
<protein>
    <submittedName>
        <fullName evidence="4">Uncharacterized protein</fullName>
    </submittedName>
</protein>